<keyword evidence="1" id="KW-0812">Transmembrane</keyword>
<dbReference type="Proteomes" id="UP000712157">
    <property type="component" value="Unassembled WGS sequence"/>
</dbReference>
<sequence length="385" mass="44715">MVLRVNILIYMYMVLCVCMLAFNAAYAGRRKWSDLHRPGKIKKWKERIGILIESEQPVNSKETKELMKTLAKPAQISLFYKAQQELWQEGKGERFLDWAAANRRIFITPCEKYSKKSVMYKAFYAFLIGQYKLCGTTQRDPFVRFMLQLVTEHSIYCRENALQALYANAPAAIVIRAYQLMVRQEIEHSSKLVTDGLLAFADDRVELAGLLWDHWNEFPPFYQTAFINFIRLVTDGFGRRFLSLLREETDREVQFAVIRYYRRYHYEEAGPVLCRMVMEWNIDDWEFAALAAASLENYPGEDSIRALIQGMYSSNWYIRDNASDSLVRIGRDSVLLQEVLQGTDRYAKDMLQYKLDQLGKALDMEPAAEAAAALEQEVAPDDGRD</sequence>
<keyword evidence="1" id="KW-0472">Membrane</keyword>
<evidence type="ECO:0000313" key="2">
    <source>
        <dbReference type="EMBL" id="MBU9738311.1"/>
    </source>
</evidence>
<feature type="transmembrane region" description="Helical" evidence="1">
    <location>
        <begin position="6"/>
        <end position="27"/>
    </location>
</feature>
<keyword evidence="3" id="KW-1185">Reference proteome</keyword>
<dbReference type="EMBL" id="JAHQCW010000032">
    <property type="protein sequence ID" value="MBU9738311.1"/>
    <property type="molecule type" value="Genomic_DNA"/>
</dbReference>
<dbReference type="InterPro" id="IPR011989">
    <property type="entry name" value="ARM-like"/>
</dbReference>
<comment type="caution">
    <text evidence="2">The sequence shown here is derived from an EMBL/GenBank/DDBJ whole genome shotgun (WGS) entry which is preliminary data.</text>
</comment>
<proteinExistence type="predicted"/>
<accession>A0A949K1P4</accession>
<dbReference type="RefSeq" id="WP_238722540.1">
    <property type="nucleotide sequence ID" value="NZ_JAHQCW010000032.1"/>
</dbReference>
<organism evidence="2 3">
    <name type="scientific">Diplocloster agilis</name>
    <dbReference type="NCBI Taxonomy" id="2850323"/>
    <lineage>
        <taxon>Bacteria</taxon>
        <taxon>Bacillati</taxon>
        <taxon>Bacillota</taxon>
        <taxon>Clostridia</taxon>
        <taxon>Lachnospirales</taxon>
        <taxon>Lachnospiraceae</taxon>
        <taxon>Diplocloster</taxon>
    </lineage>
</organism>
<dbReference type="Gene3D" id="1.25.10.10">
    <property type="entry name" value="Leucine-rich Repeat Variant"/>
    <property type="match status" value="1"/>
</dbReference>
<dbReference type="AlphaFoldDB" id="A0A949K1P4"/>
<dbReference type="InterPro" id="IPR016024">
    <property type="entry name" value="ARM-type_fold"/>
</dbReference>
<name>A0A949K1P4_9FIRM</name>
<keyword evidence="1" id="KW-1133">Transmembrane helix</keyword>
<gene>
    <name evidence="2" type="ORF">KTH89_17345</name>
</gene>
<evidence type="ECO:0000256" key="1">
    <source>
        <dbReference type="SAM" id="Phobius"/>
    </source>
</evidence>
<dbReference type="SUPFAM" id="SSF48371">
    <property type="entry name" value="ARM repeat"/>
    <property type="match status" value="1"/>
</dbReference>
<reference evidence="2" key="1">
    <citation type="submission" date="2021-06" db="EMBL/GenBank/DDBJ databases">
        <title>Description of novel taxa of the family Lachnospiraceae.</title>
        <authorList>
            <person name="Chaplin A.V."/>
            <person name="Sokolova S.R."/>
            <person name="Pikina A.P."/>
            <person name="Korzhanova M."/>
            <person name="Belova V."/>
            <person name="Korostin D."/>
            <person name="Efimov B.A."/>
        </authorList>
    </citation>
    <scope>NUCLEOTIDE SEQUENCE</scope>
    <source>
        <strain evidence="2">ASD5720</strain>
    </source>
</reference>
<protein>
    <submittedName>
        <fullName evidence="2">HEAT repeat domain-containing protein</fullName>
    </submittedName>
</protein>
<evidence type="ECO:0000313" key="3">
    <source>
        <dbReference type="Proteomes" id="UP000712157"/>
    </source>
</evidence>